<dbReference type="InterPro" id="IPR001708">
    <property type="entry name" value="YidC/ALB3/OXA1/COX18"/>
</dbReference>
<dbReference type="GO" id="GO:0051205">
    <property type="term" value="P:protein insertion into membrane"/>
    <property type="evidence" value="ECO:0007669"/>
    <property type="project" value="TreeGrafter"/>
</dbReference>
<dbReference type="Pfam" id="PF02096">
    <property type="entry name" value="60KD_IMP"/>
    <property type="match status" value="1"/>
</dbReference>
<dbReference type="GO" id="GO:0032977">
    <property type="term" value="F:membrane insertase activity"/>
    <property type="evidence" value="ECO:0007669"/>
    <property type="project" value="InterPro"/>
</dbReference>
<feature type="transmembrane region" description="Helical" evidence="6">
    <location>
        <begin position="7"/>
        <end position="24"/>
    </location>
</feature>
<protein>
    <recommendedName>
        <fullName evidence="7">Membrane insertase YidC/Oxa/ALB C-terminal domain-containing protein</fullName>
    </recommendedName>
</protein>
<keyword evidence="3 6" id="KW-1133">Transmembrane helix</keyword>
<evidence type="ECO:0000259" key="7">
    <source>
        <dbReference type="Pfam" id="PF02096"/>
    </source>
</evidence>
<name>A0A1G1Y406_9BACT</name>
<dbReference type="EMBL" id="MHIF01000048">
    <property type="protein sequence ID" value="OGY47059.1"/>
    <property type="molecule type" value="Genomic_DNA"/>
</dbReference>
<evidence type="ECO:0000256" key="2">
    <source>
        <dbReference type="ARBA" id="ARBA00022692"/>
    </source>
</evidence>
<sequence length="239" mass="27761">MEIINLVWTYYLYIPLFNFLIFLYNNYSGYNFGLAVIILTVILRIILLPLSILTEQSKITTAQLRKEVKVIEKDFASDPVQKKLVVRRLLKKKKIRPWAKALALAVQGLILVILYQVFLGGINTEAKLHLIYPGIVSPDFITTKFLWFDVGQRDFFISFLVGVYLFASIRLEHWHREYKLSKKQQIFNLFFPVFCFLALYLLPSVKSIFILTSLIFSSIISLVTIIIQISLKKAQMAKN</sequence>
<evidence type="ECO:0000256" key="3">
    <source>
        <dbReference type="ARBA" id="ARBA00022989"/>
    </source>
</evidence>
<feature type="transmembrane region" description="Helical" evidence="6">
    <location>
        <begin position="186"/>
        <end position="202"/>
    </location>
</feature>
<gene>
    <name evidence="8" type="ORF">A2663_03935</name>
</gene>
<organism evidence="8 9">
    <name type="scientific">Candidatus Buchananbacteria bacterium RIFCSPHIGHO2_01_FULL_46_12</name>
    <dbReference type="NCBI Taxonomy" id="1797536"/>
    <lineage>
        <taxon>Bacteria</taxon>
        <taxon>Candidatus Buchananiibacteriota</taxon>
    </lineage>
</organism>
<keyword evidence="4 6" id="KW-0472">Membrane</keyword>
<dbReference type="AlphaFoldDB" id="A0A1G1Y406"/>
<evidence type="ECO:0000256" key="6">
    <source>
        <dbReference type="SAM" id="Phobius"/>
    </source>
</evidence>
<feature type="domain" description="Membrane insertase YidC/Oxa/ALB C-terminal" evidence="7">
    <location>
        <begin position="32"/>
        <end position="223"/>
    </location>
</feature>
<feature type="transmembrane region" description="Helical" evidence="6">
    <location>
        <begin position="208"/>
        <end position="231"/>
    </location>
</feature>
<dbReference type="GO" id="GO:0005886">
    <property type="term" value="C:plasma membrane"/>
    <property type="evidence" value="ECO:0007669"/>
    <property type="project" value="TreeGrafter"/>
</dbReference>
<evidence type="ECO:0000256" key="5">
    <source>
        <dbReference type="RuleBase" id="RU003945"/>
    </source>
</evidence>
<reference evidence="8 9" key="1">
    <citation type="journal article" date="2016" name="Nat. Commun.">
        <title>Thousands of microbial genomes shed light on interconnected biogeochemical processes in an aquifer system.</title>
        <authorList>
            <person name="Anantharaman K."/>
            <person name="Brown C.T."/>
            <person name="Hug L.A."/>
            <person name="Sharon I."/>
            <person name="Castelle C.J."/>
            <person name="Probst A.J."/>
            <person name="Thomas B.C."/>
            <person name="Singh A."/>
            <person name="Wilkins M.J."/>
            <person name="Karaoz U."/>
            <person name="Brodie E.L."/>
            <person name="Williams K.H."/>
            <person name="Hubbard S.S."/>
            <person name="Banfield J.F."/>
        </authorList>
    </citation>
    <scope>NUCLEOTIDE SEQUENCE [LARGE SCALE GENOMIC DNA]</scope>
</reference>
<evidence type="ECO:0000256" key="1">
    <source>
        <dbReference type="ARBA" id="ARBA00004141"/>
    </source>
</evidence>
<evidence type="ECO:0000313" key="9">
    <source>
        <dbReference type="Proteomes" id="UP000178432"/>
    </source>
</evidence>
<evidence type="ECO:0000313" key="8">
    <source>
        <dbReference type="EMBL" id="OGY47059.1"/>
    </source>
</evidence>
<comment type="similarity">
    <text evidence="5">Belongs to the OXA1/ALB3/YidC family.</text>
</comment>
<evidence type="ECO:0000256" key="4">
    <source>
        <dbReference type="ARBA" id="ARBA00023136"/>
    </source>
</evidence>
<keyword evidence="2 5" id="KW-0812">Transmembrane</keyword>
<comment type="subcellular location">
    <subcellularLocation>
        <location evidence="1 5">Membrane</location>
        <topology evidence="1 5">Multi-pass membrane protein</topology>
    </subcellularLocation>
</comment>
<dbReference type="Proteomes" id="UP000178432">
    <property type="component" value="Unassembled WGS sequence"/>
</dbReference>
<dbReference type="PANTHER" id="PTHR12428:SF65">
    <property type="entry name" value="CYTOCHROME C OXIDASE ASSEMBLY PROTEIN COX18, MITOCHONDRIAL"/>
    <property type="match status" value="1"/>
</dbReference>
<feature type="transmembrane region" description="Helical" evidence="6">
    <location>
        <begin position="97"/>
        <end position="118"/>
    </location>
</feature>
<comment type="caution">
    <text evidence="8">The sequence shown here is derived from an EMBL/GenBank/DDBJ whole genome shotgun (WGS) entry which is preliminary data.</text>
</comment>
<proteinExistence type="inferred from homology"/>
<feature type="transmembrane region" description="Helical" evidence="6">
    <location>
        <begin position="30"/>
        <end position="53"/>
    </location>
</feature>
<dbReference type="InterPro" id="IPR028055">
    <property type="entry name" value="YidC/Oxa/ALB_C"/>
</dbReference>
<dbReference type="PANTHER" id="PTHR12428">
    <property type="entry name" value="OXA1"/>
    <property type="match status" value="1"/>
</dbReference>
<accession>A0A1G1Y406</accession>
<feature type="transmembrane region" description="Helical" evidence="6">
    <location>
        <begin position="155"/>
        <end position="174"/>
    </location>
</feature>